<reference evidence="1 2" key="1">
    <citation type="submission" date="2020-03" db="EMBL/GenBank/DDBJ databases">
        <title>Sequencing the genomes of 1000 actinobacteria strains.</title>
        <authorList>
            <person name="Klenk H.-P."/>
        </authorList>
    </citation>
    <scope>NUCLEOTIDE SEQUENCE [LARGE SCALE GENOMIC DNA]</scope>
    <source>
        <strain evidence="1 2">DSM 45490</strain>
    </source>
</reference>
<accession>A0A7X5ZYD9</accession>
<gene>
    <name evidence="1" type="ORF">BJY22_000713</name>
</gene>
<keyword evidence="2" id="KW-1185">Reference proteome</keyword>
<dbReference type="AlphaFoldDB" id="A0A7X5ZYD9"/>
<protein>
    <submittedName>
        <fullName evidence="1">Abortive infection bacteriophage resistance protein</fullName>
    </submittedName>
</protein>
<evidence type="ECO:0000313" key="1">
    <source>
        <dbReference type="EMBL" id="NIK54996.1"/>
    </source>
</evidence>
<dbReference type="Proteomes" id="UP000555407">
    <property type="component" value="Unassembled WGS sequence"/>
</dbReference>
<evidence type="ECO:0000313" key="2">
    <source>
        <dbReference type="Proteomes" id="UP000555407"/>
    </source>
</evidence>
<organism evidence="1 2">
    <name type="scientific">Kribbella shirazensis</name>
    <dbReference type="NCBI Taxonomy" id="1105143"/>
    <lineage>
        <taxon>Bacteria</taxon>
        <taxon>Bacillati</taxon>
        <taxon>Actinomycetota</taxon>
        <taxon>Actinomycetes</taxon>
        <taxon>Propionibacteriales</taxon>
        <taxon>Kribbellaceae</taxon>
        <taxon>Kribbella</taxon>
    </lineage>
</organism>
<name>A0A7X5ZYD9_9ACTN</name>
<dbReference type="EMBL" id="JAASRO010000001">
    <property type="protein sequence ID" value="NIK54996.1"/>
    <property type="molecule type" value="Genomic_DNA"/>
</dbReference>
<proteinExistence type="predicted"/>
<comment type="caution">
    <text evidence="1">The sequence shown here is derived from an EMBL/GenBank/DDBJ whole genome shotgun (WGS) entry which is preliminary data.</text>
</comment>
<dbReference type="RefSeq" id="WP_202890977.1">
    <property type="nucleotide sequence ID" value="NZ_JAASRO010000001.1"/>
</dbReference>
<sequence>MDGAVKDYKSYDDQVRLLAGRGMDIGNHDEAVAVLRRVNYYRLSGYWYPFRKLAKAGRQDSFFPGTKLSDVVALYDFDAQLRAATFTVLAPIELAVRALLGHELGRVDPCAHLDPGKLGPTATGKRYDRWVEAYEFELQQSREDFVSHHLGKYGGRLPVWAAVEILDWGGLTYLYGFAPRGVQDRVADACGLSAPQLTSWLKALNLVRNTCAHHGRLFNRVHTISPKLPKVGRHPDLDAVATDWSRTFGQLTMIQFLLDRLQLGRKTLLPAVLKGFPSVQAVPISHMGASRTGRAPARCGMPEHSLLSRAVKFVLRVPGSVRLVDTDLSTLRAPAKPAKKTAAPKA</sequence>
<dbReference type="InterPro" id="IPR011664">
    <property type="entry name" value="Abi_system_AbiD/AbiF-like"/>
</dbReference>
<dbReference type="Pfam" id="PF07751">
    <property type="entry name" value="Abi_2"/>
    <property type="match status" value="1"/>
</dbReference>